<evidence type="ECO:0000313" key="3">
    <source>
        <dbReference type="Proteomes" id="UP000295818"/>
    </source>
</evidence>
<proteinExistence type="predicted"/>
<feature type="domain" description="DUF4240" evidence="1">
    <location>
        <begin position="22"/>
        <end position="152"/>
    </location>
</feature>
<dbReference type="Pfam" id="PF14024">
    <property type="entry name" value="DUF4240"/>
    <property type="match status" value="1"/>
</dbReference>
<accession>A0ABY2BNZ4</accession>
<evidence type="ECO:0000313" key="2">
    <source>
        <dbReference type="EMBL" id="TCO27337.1"/>
    </source>
</evidence>
<dbReference type="Proteomes" id="UP000295818">
    <property type="component" value="Unassembled WGS sequence"/>
</dbReference>
<name>A0ABY2BNZ4_9ACTN</name>
<dbReference type="InterPro" id="IPR025334">
    <property type="entry name" value="DUF4240"/>
</dbReference>
<sequence length="203" mass="22043">MSETGDRGLLVDRVSCHDFGVDRDGFWELVESARAEVDDTVADPDGVADTLTKALGQLAAEEIAGFGVELERLQADSYRQELWGAAYLINGGASDDGFDYFRGWLIAQGQEVWDAALADADSLADVVDEDLGEEFEGFDGVGMLTVAVNAYESSTGSDQGYWDAVEEAGIDTPDVPMGENFDFDDHSEMRTRYPLLAGLFLTD</sequence>
<reference evidence="2 3" key="1">
    <citation type="journal article" date="2015" name="Stand. Genomic Sci.">
        <title>Genomic Encyclopedia of Bacterial and Archaeal Type Strains, Phase III: the genomes of soil and plant-associated and newly described type strains.</title>
        <authorList>
            <person name="Whitman W.B."/>
            <person name="Woyke T."/>
            <person name="Klenk H.P."/>
            <person name="Zhou Y."/>
            <person name="Lilburn T.G."/>
            <person name="Beck B.J."/>
            <person name="De Vos P."/>
            <person name="Vandamme P."/>
            <person name="Eisen J.A."/>
            <person name="Garrity G."/>
            <person name="Hugenholtz P."/>
            <person name="Kyrpides N.C."/>
        </authorList>
    </citation>
    <scope>NUCLEOTIDE SEQUENCE [LARGE SCALE GENOMIC DNA]</scope>
    <source>
        <strain evidence="2 3">VKM Ac-2538</strain>
    </source>
</reference>
<protein>
    <submittedName>
        <fullName evidence="2">Uncharacterized protein DUF4240</fullName>
    </submittedName>
</protein>
<organism evidence="2 3">
    <name type="scientific">Kribbella orskensis</name>
    <dbReference type="NCBI Taxonomy" id="2512216"/>
    <lineage>
        <taxon>Bacteria</taxon>
        <taxon>Bacillati</taxon>
        <taxon>Actinomycetota</taxon>
        <taxon>Actinomycetes</taxon>
        <taxon>Propionibacteriales</taxon>
        <taxon>Kribbellaceae</taxon>
        <taxon>Kribbella</taxon>
    </lineage>
</organism>
<gene>
    <name evidence="2" type="ORF">EV644_10333</name>
</gene>
<comment type="caution">
    <text evidence="2">The sequence shown here is derived from an EMBL/GenBank/DDBJ whole genome shotgun (WGS) entry which is preliminary data.</text>
</comment>
<dbReference type="EMBL" id="SLWM01000003">
    <property type="protein sequence ID" value="TCO27337.1"/>
    <property type="molecule type" value="Genomic_DNA"/>
</dbReference>
<keyword evidence="3" id="KW-1185">Reference proteome</keyword>
<evidence type="ECO:0000259" key="1">
    <source>
        <dbReference type="Pfam" id="PF14024"/>
    </source>
</evidence>